<evidence type="ECO:0000313" key="2">
    <source>
        <dbReference type="Proteomes" id="UP000219338"/>
    </source>
</evidence>
<gene>
    <name evidence="1" type="ORF">ARMOST_18513</name>
</gene>
<protein>
    <submittedName>
        <fullName evidence="1">Uncharacterized protein</fullName>
    </submittedName>
</protein>
<organism evidence="1 2">
    <name type="scientific">Armillaria ostoyae</name>
    <name type="common">Armillaria root rot fungus</name>
    <dbReference type="NCBI Taxonomy" id="47428"/>
    <lineage>
        <taxon>Eukaryota</taxon>
        <taxon>Fungi</taxon>
        <taxon>Dikarya</taxon>
        <taxon>Basidiomycota</taxon>
        <taxon>Agaricomycotina</taxon>
        <taxon>Agaricomycetes</taxon>
        <taxon>Agaricomycetidae</taxon>
        <taxon>Agaricales</taxon>
        <taxon>Marasmiineae</taxon>
        <taxon>Physalacriaceae</taxon>
        <taxon>Armillaria</taxon>
    </lineage>
</organism>
<dbReference type="EMBL" id="FUEG01000026">
    <property type="protein sequence ID" value="SJL15031.1"/>
    <property type="molecule type" value="Genomic_DNA"/>
</dbReference>
<evidence type="ECO:0000313" key="1">
    <source>
        <dbReference type="EMBL" id="SJL15031.1"/>
    </source>
</evidence>
<reference evidence="2" key="1">
    <citation type="journal article" date="2017" name="Nat. Ecol. Evol.">
        <title>Genome expansion and lineage-specific genetic innovations in the forest pathogenic fungi Armillaria.</title>
        <authorList>
            <person name="Sipos G."/>
            <person name="Prasanna A.N."/>
            <person name="Walter M.C."/>
            <person name="O'Connor E."/>
            <person name="Balint B."/>
            <person name="Krizsan K."/>
            <person name="Kiss B."/>
            <person name="Hess J."/>
            <person name="Varga T."/>
            <person name="Slot J."/>
            <person name="Riley R."/>
            <person name="Boka B."/>
            <person name="Rigling D."/>
            <person name="Barry K."/>
            <person name="Lee J."/>
            <person name="Mihaltcheva S."/>
            <person name="LaButti K."/>
            <person name="Lipzen A."/>
            <person name="Waldron R."/>
            <person name="Moloney N.M."/>
            <person name="Sperisen C."/>
            <person name="Kredics L."/>
            <person name="Vagvoelgyi C."/>
            <person name="Patrignani A."/>
            <person name="Fitzpatrick D."/>
            <person name="Nagy I."/>
            <person name="Doyle S."/>
            <person name="Anderson J.B."/>
            <person name="Grigoriev I.V."/>
            <person name="Gueldener U."/>
            <person name="Muensterkoetter M."/>
            <person name="Nagy L.G."/>
        </authorList>
    </citation>
    <scope>NUCLEOTIDE SEQUENCE [LARGE SCALE GENOMIC DNA]</scope>
    <source>
        <strain evidence="2">C18/9</strain>
    </source>
</reference>
<dbReference type="Proteomes" id="UP000219338">
    <property type="component" value="Unassembled WGS sequence"/>
</dbReference>
<sequence length="151" mass="16647">MTRAVFSKTYGDAVAFREGSSREKGDMAGLCIKRRVDRDRVALDLSRGIAMRSNTVQAIPSMFQPPRIEHRMTVPMSTKTPMAPTIQTMNAPFTGQLHYRAYVLPRSTLVQSQNLSSSRLAPPLATVPSFCAAWTLTPAVSPALKTAIFLY</sequence>
<name>A0A284S1Y5_ARMOS</name>
<keyword evidence="2" id="KW-1185">Reference proteome</keyword>
<proteinExistence type="predicted"/>
<accession>A0A284S1Y5</accession>
<dbReference type="OrthoDB" id="10548877at2759"/>
<dbReference type="AlphaFoldDB" id="A0A284S1Y5"/>